<evidence type="ECO:0000259" key="9">
    <source>
        <dbReference type="PROSITE" id="PS50893"/>
    </source>
</evidence>
<keyword evidence="2" id="KW-0813">Transport</keyword>
<dbReference type="Pfam" id="PF06472">
    <property type="entry name" value="ABC_membrane_2"/>
    <property type="match status" value="1"/>
</dbReference>
<dbReference type="GO" id="GO:0140359">
    <property type="term" value="F:ABC-type transporter activity"/>
    <property type="evidence" value="ECO:0007669"/>
    <property type="project" value="InterPro"/>
</dbReference>
<name>A0A640KPQ3_LEITA</name>
<dbReference type="SMART" id="SM00382">
    <property type="entry name" value="AAA"/>
    <property type="match status" value="1"/>
</dbReference>
<evidence type="ECO:0000313" key="11">
    <source>
        <dbReference type="Proteomes" id="UP000419144"/>
    </source>
</evidence>
<evidence type="ECO:0000256" key="5">
    <source>
        <dbReference type="ARBA" id="ARBA00022840"/>
    </source>
</evidence>
<proteinExistence type="inferred from homology"/>
<dbReference type="GO" id="GO:0007031">
    <property type="term" value="P:peroxisome organization"/>
    <property type="evidence" value="ECO:0007669"/>
    <property type="project" value="TreeGrafter"/>
</dbReference>
<keyword evidence="11" id="KW-1185">Reference proteome</keyword>
<evidence type="ECO:0000256" key="6">
    <source>
        <dbReference type="ARBA" id="ARBA00022989"/>
    </source>
</evidence>
<dbReference type="AlphaFoldDB" id="A0A640KPQ3"/>
<evidence type="ECO:0000256" key="4">
    <source>
        <dbReference type="ARBA" id="ARBA00022741"/>
    </source>
</evidence>
<accession>A0A640KPQ3</accession>
<dbReference type="SUPFAM" id="SSF52540">
    <property type="entry name" value="P-loop containing nucleoside triphosphate hydrolases"/>
    <property type="match status" value="1"/>
</dbReference>
<dbReference type="GO" id="GO:0042760">
    <property type="term" value="P:very long-chain fatty acid catabolic process"/>
    <property type="evidence" value="ECO:0007669"/>
    <property type="project" value="TreeGrafter"/>
</dbReference>
<reference evidence="10" key="1">
    <citation type="submission" date="2019-11" db="EMBL/GenBank/DDBJ databases">
        <title>Leishmania tarentolae CDS.</title>
        <authorList>
            <person name="Goto Y."/>
            <person name="Yamagishi J."/>
        </authorList>
    </citation>
    <scope>NUCLEOTIDE SEQUENCE [LARGE SCALE GENOMIC DNA]</scope>
    <source>
        <strain evidence="10">Parrot Tar II</strain>
    </source>
</reference>
<evidence type="ECO:0000256" key="8">
    <source>
        <dbReference type="SAM" id="MobiDB-lite"/>
    </source>
</evidence>
<protein>
    <submittedName>
        <fullName evidence="10">Abc transporter, putative</fullName>
    </submittedName>
</protein>
<feature type="compositionally biased region" description="Basic residues" evidence="8">
    <location>
        <begin position="811"/>
        <end position="821"/>
    </location>
</feature>
<dbReference type="InterPro" id="IPR017871">
    <property type="entry name" value="ABC_transporter-like_CS"/>
</dbReference>
<dbReference type="PROSITE" id="PS50893">
    <property type="entry name" value="ABC_TRANSPORTER_2"/>
    <property type="match status" value="1"/>
</dbReference>
<dbReference type="Proteomes" id="UP000419144">
    <property type="component" value="Unassembled WGS sequence"/>
</dbReference>
<dbReference type="Gene3D" id="3.40.50.300">
    <property type="entry name" value="P-loop containing nucleotide triphosphate hydrolases"/>
    <property type="match status" value="1"/>
</dbReference>
<dbReference type="InterPro" id="IPR011527">
    <property type="entry name" value="ABC1_TM_dom"/>
</dbReference>
<sequence>MLSSEGLGEYVREYMASRLRDPVMASWVGGSLAFLVTMYTTSSGRQLAKEMPPPRLRGIQGSIVRGNTTSNAQNGNGSALVPQSSPLSPSSPVSRTTVSSVFTSVSMATAEAYSNVANQDVSVLNRFLQLLRVAIPNYYGREARSIYILLVLMAVRACVSVRLVKISGLVSRTAIEGNIRHTIRAIALFAISCVPATLLNVTLDYYSELLGLHFRDNITSYFSGRYLKRRVFFQMAGLHEVNHVDQRITEDVCNWARVSSSLFTSIPRPLIEAITFSVSLTRQAGWKGTLLTWSYYLSYAVWIGFCAPNLDWMVQQRVEKEGALLEAHQGLLAHVEEIALTKGFQVHEKMLQRLFKAVTDQSRYAAYVRSRFDFTETLHNKYGSVLLGYVVCAMATVHQGGKVMKAERATEMLSCASYTFKTLAIAIGKTLWNIKLVLVVGGHTRRLAQLLSALDRADMLVEMQTRSTAHSPIRRRSSGAFAVRGSDGRAMINYEDSFGHIVRSDHIEFVDVPLVLPTGECICSSMSFYVKPGMNLLILGRNGCGKSSTFRLLGELWPLRGGRIMKPEAEQLYYVPQRPYMYDGTLLEQVIYPLKKKDLTVGEAELYGYLQMAGLEYVFTKLNMSWGTRLQWSDDTLSLGEQQRLAMARLFFHRPRFAILDECSSLVDLDVERQMYERCVELGITVITIAHRRSVWQYHNWILYFDGSGGYMFSPLQYETGAAALVLTSVRSASDPSVIGTEVRIPITDRLYNEDEAATGKREQPARPRQAAQMEEVPTSTMGDAVTETVEEEEEAVANGKGNLAHEPHRQSRHRRSRKHRASDANRAVNLATSAETSGGK</sequence>
<keyword evidence="5" id="KW-0067">ATP-binding</keyword>
<dbReference type="Pfam" id="PF00005">
    <property type="entry name" value="ABC_tran"/>
    <property type="match status" value="1"/>
</dbReference>
<gene>
    <name evidence="10" type="ORF">LtaPh_3105600</name>
</gene>
<dbReference type="GO" id="GO:0006635">
    <property type="term" value="P:fatty acid beta-oxidation"/>
    <property type="evidence" value="ECO:0007669"/>
    <property type="project" value="TreeGrafter"/>
</dbReference>
<dbReference type="InterPro" id="IPR036640">
    <property type="entry name" value="ABC1_TM_sf"/>
</dbReference>
<comment type="similarity">
    <text evidence="1">Belongs to the ABC transporter superfamily. ABCD family. Peroxisomal fatty acyl CoA transporter (TC 3.A.1.203) subfamily.</text>
</comment>
<feature type="compositionally biased region" description="Polar residues" evidence="8">
    <location>
        <begin position="831"/>
        <end position="841"/>
    </location>
</feature>
<evidence type="ECO:0000256" key="1">
    <source>
        <dbReference type="ARBA" id="ARBA00008575"/>
    </source>
</evidence>
<dbReference type="PANTHER" id="PTHR11384">
    <property type="entry name" value="ATP-BINDING CASSETTE, SUB-FAMILY D MEMBER"/>
    <property type="match status" value="1"/>
</dbReference>
<feature type="domain" description="ABC transporter" evidence="9">
    <location>
        <begin position="507"/>
        <end position="732"/>
    </location>
</feature>
<dbReference type="InterPro" id="IPR003593">
    <property type="entry name" value="AAA+_ATPase"/>
</dbReference>
<dbReference type="GO" id="GO:0005324">
    <property type="term" value="F:long-chain fatty acid transmembrane transporter activity"/>
    <property type="evidence" value="ECO:0007669"/>
    <property type="project" value="TreeGrafter"/>
</dbReference>
<dbReference type="InterPro" id="IPR027417">
    <property type="entry name" value="P-loop_NTPase"/>
</dbReference>
<dbReference type="GO" id="GO:0005524">
    <property type="term" value="F:ATP binding"/>
    <property type="evidence" value="ECO:0007669"/>
    <property type="project" value="UniProtKB-KW"/>
</dbReference>
<feature type="region of interest" description="Disordered" evidence="8">
    <location>
        <begin position="65"/>
        <end position="93"/>
    </location>
</feature>
<evidence type="ECO:0000313" key="10">
    <source>
        <dbReference type="EMBL" id="GET91045.1"/>
    </source>
</evidence>
<dbReference type="EMBL" id="BLBS01000044">
    <property type="protein sequence ID" value="GET91045.1"/>
    <property type="molecule type" value="Genomic_DNA"/>
</dbReference>
<keyword evidence="7" id="KW-0472">Membrane</keyword>
<dbReference type="OrthoDB" id="422637at2759"/>
<dbReference type="GO" id="GO:0005778">
    <property type="term" value="C:peroxisomal membrane"/>
    <property type="evidence" value="ECO:0007669"/>
    <property type="project" value="TreeGrafter"/>
</dbReference>
<evidence type="ECO:0000256" key="7">
    <source>
        <dbReference type="ARBA" id="ARBA00023136"/>
    </source>
</evidence>
<keyword evidence="6" id="KW-1133">Transmembrane helix</keyword>
<keyword evidence="4" id="KW-0547">Nucleotide-binding</keyword>
<comment type="caution">
    <text evidence="10">The sequence shown here is derived from an EMBL/GenBank/DDBJ whole genome shotgun (WGS) entry which is preliminary data.</text>
</comment>
<dbReference type="VEuPathDB" id="TriTrypDB:LtaPh_3105600"/>
<dbReference type="InterPro" id="IPR003439">
    <property type="entry name" value="ABC_transporter-like_ATP-bd"/>
</dbReference>
<evidence type="ECO:0000256" key="2">
    <source>
        <dbReference type="ARBA" id="ARBA00022448"/>
    </source>
</evidence>
<dbReference type="SUPFAM" id="SSF90123">
    <property type="entry name" value="ABC transporter transmembrane region"/>
    <property type="match status" value="1"/>
</dbReference>
<dbReference type="InterPro" id="IPR050835">
    <property type="entry name" value="ABC_transporter_sub-D"/>
</dbReference>
<dbReference type="GO" id="GO:0015910">
    <property type="term" value="P:long-chain fatty acid import into peroxisome"/>
    <property type="evidence" value="ECO:0007669"/>
    <property type="project" value="TreeGrafter"/>
</dbReference>
<dbReference type="PANTHER" id="PTHR11384:SF67">
    <property type="entry name" value="ATP-BINDING CASSETTE SUB-FAMILY D MEMBER 1"/>
    <property type="match status" value="1"/>
</dbReference>
<evidence type="ECO:0000256" key="3">
    <source>
        <dbReference type="ARBA" id="ARBA00022692"/>
    </source>
</evidence>
<feature type="compositionally biased region" description="Low complexity" evidence="8">
    <location>
        <begin position="81"/>
        <end position="93"/>
    </location>
</feature>
<keyword evidence="3" id="KW-0812">Transmembrane</keyword>
<feature type="compositionally biased region" description="Polar residues" evidence="8">
    <location>
        <begin position="65"/>
        <end position="77"/>
    </location>
</feature>
<dbReference type="PROSITE" id="PS00211">
    <property type="entry name" value="ABC_TRANSPORTER_1"/>
    <property type="match status" value="1"/>
</dbReference>
<dbReference type="GO" id="GO:0016887">
    <property type="term" value="F:ATP hydrolysis activity"/>
    <property type="evidence" value="ECO:0007669"/>
    <property type="project" value="InterPro"/>
</dbReference>
<dbReference type="CDD" id="cd03223">
    <property type="entry name" value="ABCD_peroxisomal_ALDP"/>
    <property type="match status" value="1"/>
</dbReference>
<organism evidence="10 11">
    <name type="scientific">Leishmania tarentolae</name>
    <name type="common">Sauroleishmania tarentolae</name>
    <dbReference type="NCBI Taxonomy" id="5689"/>
    <lineage>
        <taxon>Eukaryota</taxon>
        <taxon>Discoba</taxon>
        <taxon>Euglenozoa</taxon>
        <taxon>Kinetoplastea</taxon>
        <taxon>Metakinetoplastina</taxon>
        <taxon>Trypanosomatida</taxon>
        <taxon>Trypanosomatidae</taxon>
        <taxon>Leishmaniinae</taxon>
        <taxon>Leishmania</taxon>
        <taxon>lizard Leishmania</taxon>
    </lineage>
</organism>
<feature type="region of interest" description="Disordered" evidence="8">
    <location>
        <begin position="754"/>
        <end position="841"/>
    </location>
</feature>